<dbReference type="InterPro" id="IPR001173">
    <property type="entry name" value="Glyco_trans_2-like"/>
</dbReference>
<feature type="domain" description="Glycosyltransferase 2-like" evidence="1">
    <location>
        <begin position="14"/>
        <end position="134"/>
    </location>
</feature>
<comment type="caution">
    <text evidence="2">The sequence shown here is derived from an EMBL/GenBank/DDBJ whole genome shotgun (WGS) entry which is preliminary data.</text>
</comment>
<dbReference type="SUPFAM" id="SSF53448">
    <property type="entry name" value="Nucleotide-diphospho-sugar transferases"/>
    <property type="match status" value="1"/>
</dbReference>
<dbReference type="AlphaFoldDB" id="A0A368L1S4"/>
<sequence>MNSQPLTSSCPAITVCICTFRRPAWLQTLLQALWDQTYPAAQVHVCVIDNDPAASAQAVLMNAEQQWAGRLSWQHVPQANISLARNGAIHLAQTEWVALIDDDEQPEPDWLYQLWQTQVHTQAQAVLAPVVPRYAAHIPGWIQRGGYFERPRFASGTLVPLGETRSGNVLLHRPSLLALCQPLVANASLLEQAQTGPFDLHFGRTGGEDSWLFRQLLARGARVVWCDTAPVYEWVPLERANARWLLQRAYRLGQLFMRSELAARQGWPRLRCLLYLSTRAVLQGALALVLALCYLPIRVHRAFAWLRTAAAQAGKLSALFGFQQKAYGQS</sequence>
<proteinExistence type="predicted"/>
<dbReference type="PANTHER" id="PTHR43685">
    <property type="entry name" value="GLYCOSYLTRANSFERASE"/>
    <property type="match status" value="1"/>
</dbReference>
<dbReference type="Gene3D" id="3.90.550.10">
    <property type="entry name" value="Spore Coat Polysaccharide Biosynthesis Protein SpsA, Chain A"/>
    <property type="match status" value="1"/>
</dbReference>
<protein>
    <submittedName>
        <fullName evidence="2">Glycosyltransferase</fullName>
    </submittedName>
</protein>
<dbReference type="EMBL" id="QPGB01000004">
    <property type="protein sequence ID" value="RCS57062.1"/>
    <property type="molecule type" value="Genomic_DNA"/>
</dbReference>
<gene>
    <name evidence="2" type="ORF">DU000_09655</name>
</gene>
<dbReference type="PANTHER" id="PTHR43685:SF11">
    <property type="entry name" value="GLYCOSYLTRANSFERASE TAGX-RELATED"/>
    <property type="match status" value="1"/>
</dbReference>
<reference evidence="2 3" key="1">
    <citation type="journal article" date="2018" name="Int. J. Syst. Evol. Microbiol.">
        <title>Parvibium lacunae gen. nov., sp. nov., a new member of the family Alcaligenaceae isolated from a freshwater pond.</title>
        <authorList>
            <person name="Chen W.M."/>
            <person name="Xie P.B."/>
            <person name="Hsu M.Y."/>
            <person name="Sheu S.Y."/>
        </authorList>
    </citation>
    <scope>NUCLEOTIDE SEQUENCE [LARGE SCALE GENOMIC DNA]</scope>
    <source>
        <strain evidence="2 3">KMB9</strain>
    </source>
</reference>
<dbReference type="GO" id="GO:0016740">
    <property type="term" value="F:transferase activity"/>
    <property type="evidence" value="ECO:0007669"/>
    <property type="project" value="UniProtKB-KW"/>
</dbReference>
<name>A0A368L1S4_9BURK</name>
<dbReference type="Proteomes" id="UP000252357">
    <property type="component" value="Unassembled WGS sequence"/>
</dbReference>
<dbReference type="InterPro" id="IPR029044">
    <property type="entry name" value="Nucleotide-diphossugar_trans"/>
</dbReference>
<dbReference type="OrthoDB" id="9781367at2"/>
<evidence type="ECO:0000313" key="3">
    <source>
        <dbReference type="Proteomes" id="UP000252357"/>
    </source>
</evidence>
<dbReference type="InterPro" id="IPR050834">
    <property type="entry name" value="Glycosyltransf_2"/>
</dbReference>
<organism evidence="2 3">
    <name type="scientific">Parvibium lacunae</name>
    <dbReference type="NCBI Taxonomy" id="1888893"/>
    <lineage>
        <taxon>Bacteria</taxon>
        <taxon>Pseudomonadati</taxon>
        <taxon>Pseudomonadota</taxon>
        <taxon>Betaproteobacteria</taxon>
        <taxon>Burkholderiales</taxon>
        <taxon>Alcaligenaceae</taxon>
        <taxon>Parvibium</taxon>
    </lineage>
</organism>
<evidence type="ECO:0000313" key="2">
    <source>
        <dbReference type="EMBL" id="RCS57062.1"/>
    </source>
</evidence>
<dbReference type="Pfam" id="PF00535">
    <property type="entry name" value="Glycos_transf_2"/>
    <property type="match status" value="1"/>
</dbReference>
<dbReference type="CDD" id="cd00761">
    <property type="entry name" value="Glyco_tranf_GTA_type"/>
    <property type="match status" value="1"/>
</dbReference>
<accession>A0A368L1S4</accession>
<keyword evidence="3" id="KW-1185">Reference proteome</keyword>
<dbReference type="RefSeq" id="WP_114403204.1">
    <property type="nucleotide sequence ID" value="NZ_QPGB01000004.1"/>
</dbReference>
<keyword evidence="2" id="KW-0808">Transferase</keyword>
<evidence type="ECO:0000259" key="1">
    <source>
        <dbReference type="Pfam" id="PF00535"/>
    </source>
</evidence>